<dbReference type="GO" id="GO:0005096">
    <property type="term" value="F:GTPase activator activity"/>
    <property type="evidence" value="ECO:0007669"/>
    <property type="project" value="InterPro"/>
</dbReference>
<dbReference type="OrthoDB" id="5346713at2759"/>
<dbReference type="AlphaFoldDB" id="A0A395HFC8"/>
<feature type="compositionally biased region" description="Basic and acidic residues" evidence="1">
    <location>
        <begin position="709"/>
        <end position="724"/>
    </location>
</feature>
<feature type="region of interest" description="Disordered" evidence="1">
    <location>
        <begin position="148"/>
        <end position="228"/>
    </location>
</feature>
<feature type="compositionally biased region" description="Basic residues" evidence="1">
    <location>
        <begin position="99"/>
        <end position="114"/>
    </location>
</feature>
<sequence>MEHVSTLCAISTVGIAPTGFAFGRVDRSSSRPGRFRKKTLPLHDQCATATDNPVSPSNTNTVPAGPYTAATAQSPLAAHFFRECEDGAPDSGQRGEAKSRRKSSFAGVRFRRRGQTLTGPPKPVLENISIASHIRRPSSSWVRRLSFQPEKRASCQTPVSPSSNGPNSPASPPASIQRRPNKLVKRPPSHHAHSPSLSGNAPFSPLTPAAFRRPATSHQRSETLGHKASHSLNFEPSLILNPPPNHSDLASLSDDHVWRPYIDVSPEALSERLARRFSTATRPKDPGLRRIVPNSDTAPALLLATSIRGKLPTVEAGLDGSSPSSPVQFRNPFGPSGFPPQQQQQELSLPPEESDRPASPSIDDADPKRPPTGTGSADAGKLRNGSMVFSKRRAISTPLPAPATEGTLLVPSQAHGRRNITDPDIFRRPAVSQAGVPSPMMSDLMGSRRRAHPLLCQDYKIDMAHLREFGSRPLSLDTLPLARFQGAFRQRPKRHSIAASDPASTVIGSDDTHIFTSGDEDETDFLSDTAFDSIRTHITTSSNSGPYAPRIQTIFDKDFPVKMSERTSSNIPVLETCGSLTSHSLEKCHCGSDRDATSIPTPAPIASKASDMHEGDSNISFPSDLTDDEDSRSLLAALPGETTGPFTESQSSTLSLRGKAGGHNRSEVFASNRQVTAPELRQSYKCDSHSLNNEALDLCPKMNIFDWSEQPRSDREATGPDGRPRTVHGKHTPDVRGSRAPGRKAPSTLHLRSQSVPVTRDTPPINEQRQTSGKFGTWGLGSKGVSEDWDSDFDFEDADESPTSETVKPNKALPRRGMIVPPAILERQASLHGQFGQVQELTLLVEELKRLRHQGSFLNLVRGPSSDLWKEAEGIVNLATLDDDGHDNSPPGSPSSLTFSFDESEGDSSNANDAWKRVSGGSWGVSLSEHSNSRPTTSPSPEVAAKPNSVLDLIYQQRNSGDSTFTESHPPRSKKLPFDTQSLRDLVVRAGVVTRALKEVIRKADGVTAEPRETTHLSDPAFSRIFDQPSHDNPSLET</sequence>
<proteinExistence type="predicted"/>
<feature type="compositionally biased region" description="Low complexity" evidence="1">
    <location>
        <begin position="158"/>
        <end position="168"/>
    </location>
</feature>
<feature type="region of interest" description="Disordered" evidence="1">
    <location>
        <begin position="593"/>
        <end position="666"/>
    </location>
</feature>
<dbReference type="GeneID" id="37229647"/>
<dbReference type="GO" id="GO:1902412">
    <property type="term" value="P:regulation of mitotic cytokinesis"/>
    <property type="evidence" value="ECO:0007669"/>
    <property type="project" value="InterPro"/>
</dbReference>
<feature type="compositionally biased region" description="Polar residues" evidence="1">
    <location>
        <begin position="928"/>
        <end position="940"/>
    </location>
</feature>
<evidence type="ECO:0000256" key="1">
    <source>
        <dbReference type="SAM" id="MobiDB-lite"/>
    </source>
</evidence>
<feature type="region of interest" description="Disordered" evidence="1">
    <location>
        <begin position="314"/>
        <end position="385"/>
    </location>
</feature>
<feature type="compositionally biased region" description="Polar residues" evidence="1">
    <location>
        <begin position="765"/>
        <end position="774"/>
    </location>
</feature>
<feature type="region of interest" description="Disordered" evidence="1">
    <location>
        <begin position="1010"/>
        <end position="1038"/>
    </location>
</feature>
<accession>A0A395HFC8</accession>
<dbReference type="RefSeq" id="XP_025580025.1">
    <property type="nucleotide sequence ID" value="XM_025724782.1"/>
</dbReference>
<feature type="compositionally biased region" description="Polar residues" evidence="1">
    <location>
        <begin position="894"/>
        <end position="912"/>
    </location>
</feature>
<feature type="compositionally biased region" description="Basic residues" evidence="1">
    <location>
        <begin position="179"/>
        <end position="193"/>
    </location>
</feature>
<feature type="region of interest" description="Disordered" evidence="1">
    <location>
        <begin position="926"/>
        <end position="945"/>
    </location>
</feature>
<evidence type="ECO:0000313" key="2">
    <source>
        <dbReference type="EMBL" id="RAL05698.1"/>
    </source>
</evidence>
<evidence type="ECO:0000313" key="3">
    <source>
        <dbReference type="Proteomes" id="UP000249402"/>
    </source>
</evidence>
<feature type="region of interest" description="Disordered" evidence="1">
    <location>
        <begin position="85"/>
        <end position="124"/>
    </location>
</feature>
<name>A0A395HFC8_9EURO</name>
<dbReference type="VEuPathDB" id="FungiDB:BO80DRAFT_78674"/>
<feature type="region of interest" description="Disordered" evidence="1">
    <location>
        <begin position="880"/>
        <end position="915"/>
    </location>
</feature>
<gene>
    <name evidence="2" type="ORF">BO80DRAFT_78674</name>
</gene>
<reference evidence="2 3" key="1">
    <citation type="submission" date="2018-02" db="EMBL/GenBank/DDBJ databases">
        <title>The genomes of Aspergillus section Nigri reveals drivers in fungal speciation.</title>
        <authorList>
            <consortium name="DOE Joint Genome Institute"/>
            <person name="Vesth T.C."/>
            <person name="Nybo J."/>
            <person name="Theobald S."/>
            <person name="Brandl J."/>
            <person name="Frisvad J.C."/>
            <person name="Nielsen K.F."/>
            <person name="Lyhne E.K."/>
            <person name="Kogle M.E."/>
            <person name="Kuo A."/>
            <person name="Riley R."/>
            <person name="Clum A."/>
            <person name="Nolan M."/>
            <person name="Lipzen A."/>
            <person name="Salamov A."/>
            <person name="Henrissat B."/>
            <person name="Wiebenga A."/>
            <person name="De vries R.P."/>
            <person name="Grigoriev I.V."/>
            <person name="Mortensen U.H."/>
            <person name="Andersen M.R."/>
            <person name="Baker S.E."/>
        </authorList>
    </citation>
    <scope>NUCLEOTIDE SEQUENCE [LARGE SCALE GENOMIC DNA]</scope>
    <source>
        <strain evidence="2 3">CBS 121593</strain>
    </source>
</reference>
<dbReference type="InterPro" id="IPR045342">
    <property type="entry name" value="Etd1"/>
</dbReference>
<dbReference type="EMBL" id="KZ824420">
    <property type="protein sequence ID" value="RAL05698.1"/>
    <property type="molecule type" value="Genomic_DNA"/>
</dbReference>
<protein>
    <submittedName>
        <fullName evidence="2">Uncharacterized protein</fullName>
    </submittedName>
</protein>
<feature type="compositionally biased region" description="Polar residues" evidence="1">
    <location>
        <begin position="644"/>
        <end position="655"/>
    </location>
</feature>
<dbReference type="STRING" id="1448316.A0A395HFC8"/>
<dbReference type="Pfam" id="PF20162">
    <property type="entry name" value="Etd1"/>
    <property type="match status" value="1"/>
</dbReference>
<feature type="compositionally biased region" description="Low complexity" evidence="1">
    <location>
        <begin position="332"/>
        <end position="351"/>
    </location>
</feature>
<feature type="region of interest" description="Disordered" evidence="1">
    <location>
        <begin position="709"/>
        <end position="781"/>
    </location>
</feature>
<keyword evidence="3" id="KW-1185">Reference proteome</keyword>
<dbReference type="Proteomes" id="UP000249402">
    <property type="component" value="Unassembled WGS sequence"/>
</dbReference>
<organism evidence="2 3">
    <name type="scientific">Aspergillus ibericus CBS 121593</name>
    <dbReference type="NCBI Taxonomy" id="1448316"/>
    <lineage>
        <taxon>Eukaryota</taxon>
        <taxon>Fungi</taxon>
        <taxon>Dikarya</taxon>
        <taxon>Ascomycota</taxon>
        <taxon>Pezizomycotina</taxon>
        <taxon>Eurotiomycetes</taxon>
        <taxon>Eurotiomycetidae</taxon>
        <taxon>Eurotiales</taxon>
        <taxon>Aspergillaceae</taxon>
        <taxon>Aspergillus</taxon>
        <taxon>Aspergillus subgen. Circumdati</taxon>
    </lineage>
</organism>